<sequence>MELKQAMQERRSIRGFTKEPVPRKLLEEIIALANRAPSSMNTQPWHFHVLSGEVLEKVRKGNTERMLAGIPPQREITDHGAYGGVHRERQIEIAVQLFEAMGIERHDKERRQDWVMRGFRQFDAPVSVVVCFDRSLEDNGTIAHFDLGAVTYGLVLAAWDRGLGAVINGQGIMQSPVVRQHAGIPEDQVILTCVALGWPDESFAANSVKSRRRPVENAARFVGFD</sequence>
<dbReference type="PANTHER" id="PTHR43673:SF10">
    <property type="entry name" value="NADH DEHYDROGENASE_NAD(P)H NITROREDUCTASE XCC3605-RELATED"/>
    <property type="match status" value="1"/>
</dbReference>
<evidence type="ECO:0000313" key="4">
    <source>
        <dbReference type="EMBL" id="MDQ2089311.1"/>
    </source>
</evidence>
<dbReference type="RefSeq" id="WP_306734559.1">
    <property type="nucleotide sequence ID" value="NZ_JANHAX010000001.1"/>
</dbReference>
<evidence type="ECO:0000256" key="2">
    <source>
        <dbReference type="ARBA" id="ARBA00023002"/>
    </source>
</evidence>
<dbReference type="Pfam" id="PF00881">
    <property type="entry name" value="Nitroreductase"/>
    <property type="match status" value="1"/>
</dbReference>
<dbReference type="Gene3D" id="3.40.109.10">
    <property type="entry name" value="NADH Oxidase"/>
    <property type="match status" value="1"/>
</dbReference>
<name>A0AAE3W9Y4_9RHOB</name>
<dbReference type="CDD" id="cd02136">
    <property type="entry name" value="PnbA_NfnB-like"/>
    <property type="match status" value="1"/>
</dbReference>
<dbReference type="InterPro" id="IPR000415">
    <property type="entry name" value="Nitroreductase-like"/>
</dbReference>
<accession>A0AAE3W9Y4</accession>
<dbReference type="EMBL" id="JANHAX010000001">
    <property type="protein sequence ID" value="MDQ2089311.1"/>
    <property type="molecule type" value="Genomic_DNA"/>
</dbReference>
<feature type="domain" description="Nitroreductase" evidence="3">
    <location>
        <begin position="8"/>
        <end position="198"/>
    </location>
</feature>
<comment type="caution">
    <text evidence="4">The sequence shown here is derived from an EMBL/GenBank/DDBJ whole genome shotgun (WGS) entry which is preliminary data.</text>
</comment>
<dbReference type="InterPro" id="IPR029479">
    <property type="entry name" value="Nitroreductase"/>
</dbReference>
<evidence type="ECO:0000259" key="3">
    <source>
        <dbReference type="Pfam" id="PF00881"/>
    </source>
</evidence>
<dbReference type="PANTHER" id="PTHR43673">
    <property type="entry name" value="NAD(P)H NITROREDUCTASE YDGI-RELATED"/>
    <property type="match status" value="1"/>
</dbReference>
<dbReference type="AlphaFoldDB" id="A0AAE3W9Y4"/>
<proteinExistence type="inferred from homology"/>
<gene>
    <name evidence="4" type="ORF">NO357_05295</name>
</gene>
<keyword evidence="5" id="KW-1185">Reference proteome</keyword>
<evidence type="ECO:0000313" key="5">
    <source>
        <dbReference type="Proteomes" id="UP001226762"/>
    </source>
</evidence>
<organism evidence="4 5">
    <name type="scientific">Marimonas arenosa</name>
    <dbReference type="NCBI Taxonomy" id="1795305"/>
    <lineage>
        <taxon>Bacteria</taxon>
        <taxon>Pseudomonadati</taxon>
        <taxon>Pseudomonadota</taxon>
        <taxon>Alphaproteobacteria</taxon>
        <taxon>Rhodobacterales</taxon>
        <taxon>Paracoccaceae</taxon>
        <taxon>Marimonas</taxon>
    </lineage>
</organism>
<comment type="similarity">
    <text evidence="1">Belongs to the nitroreductase family.</text>
</comment>
<reference evidence="4" key="2">
    <citation type="submission" date="2023-02" db="EMBL/GenBank/DDBJ databases">
        <title>'Rhodoalgimonas zhirmunskyi' gen. nov., isolated from a red alga.</title>
        <authorList>
            <person name="Nedashkovskaya O.I."/>
            <person name="Otstavnykh N.Y."/>
            <person name="Bystritskaya E.P."/>
            <person name="Balabanova L.A."/>
            <person name="Isaeva M.P."/>
        </authorList>
    </citation>
    <scope>NUCLEOTIDE SEQUENCE</scope>
    <source>
        <strain evidence="4">KCTC 52189</strain>
    </source>
</reference>
<dbReference type="Proteomes" id="UP001226762">
    <property type="component" value="Unassembled WGS sequence"/>
</dbReference>
<dbReference type="GO" id="GO:0016491">
    <property type="term" value="F:oxidoreductase activity"/>
    <property type="evidence" value="ECO:0007669"/>
    <property type="project" value="UniProtKB-KW"/>
</dbReference>
<reference evidence="4" key="1">
    <citation type="submission" date="2022-07" db="EMBL/GenBank/DDBJ databases">
        <authorList>
            <person name="Otstavnykh N."/>
            <person name="Isaeva M."/>
            <person name="Bystritskaya E."/>
        </authorList>
    </citation>
    <scope>NUCLEOTIDE SEQUENCE</scope>
    <source>
        <strain evidence="4">KCTC 52189</strain>
    </source>
</reference>
<evidence type="ECO:0000256" key="1">
    <source>
        <dbReference type="ARBA" id="ARBA00007118"/>
    </source>
</evidence>
<dbReference type="SUPFAM" id="SSF55469">
    <property type="entry name" value="FMN-dependent nitroreductase-like"/>
    <property type="match status" value="1"/>
</dbReference>
<protein>
    <submittedName>
        <fullName evidence="4">Nitroreductase</fullName>
    </submittedName>
</protein>
<keyword evidence="2" id="KW-0560">Oxidoreductase</keyword>